<evidence type="ECO:0000313" key="3">
    <source>
        <dbReference type="EMBL" id="CEG50440.1"/>
    </source>
</evidence>
<keyword evidence="2" id="KW-0472">Membrane</keyword>
<feature type="transmembrane region" description="Helical" evidence="2">
    <location>
        <begin position="243"/>
        <end position="264"/>
    </location>
</feature>
<dbReference type="EMBL" id="CCYD01000116">
    <property type="protein sequence ID" value="CEG50440.1"/>
    <property type="molecule type" value="Genomic_DNA"/>
</dbReference>
<organism evidence="3 4">
    <name type="scientific">Plasmopara halstedii</name>
    <name type="common">Downy mildew of sunflower</name>
    <dbReference type="NCBI Taxonomy" id="4781"/>
    <lineage>
        <taxon>Eukaryota</taxon>
        <taxon>Sar</taxon>
        <taxon>Stramenopiles</taxon>
        <taxon>Oomycota</taxon>
        <taxon>Peronosporomycetes</taxon>
        <taxon>Peronosporales</taxon>
        <taxon>Peronosporaceae</taxon>
        <taxon>Plasmopara</taxon>
    </lineage>
</organism>
<dbReference type="AlphaFoldDB" id="A0A0P1B8Z3"/>
<keyword evidence="4" id="KW-1185">Reference proteome</keyword>
<feature type="region of interest" description="Disordered" evidence="1">
    <location>
        <begin position="201"/>
        <end position="233"/>
    </location>
</feature>
<reference evidence="4" key="1">
    <citation type="submission" date="2014-09" db="EMBL/GenBank/DDBJ databases">
        <authorList>
            <person name="Sharma Rahul"/>
            <person name="Thines Marco"/>
        </authorList>
    </citation>
    <scope>NUCLEOTIDE SEQUENCE [LARGE SCALE GENOMIC DNA]</scope>
</reference>
<feature type="compositionally biased region" description="Polar residues" evidence="1">
    <location>
        <begin position="201"/>
        <end position="214"/>
    </location>
</feature>
<evidence type="ECO:0000256" key="2">
    <source>
        <dbReference type="SAM" id="Phobius"/>
    </source>
</evidence>
<dbReference type="RefSeq" id="XP_024586809.1">
    <property type="nucleotide sequence ID" value="XM_024717656.1"/>
</dbReference>
<accession>A0A0P1B8Z3</accession>
<dbReference type="Proteomes" id="UP000054928">
    <property type="component" value="Unassembled WGS sequence"/>
</dbReference>
<protein>
    <submittedName>
        <fullName evidence="3">Uncharacterized protein</fullName>
    </submittedName>
</protein>
<dbReference type="OMA" id="MHILTTE"/>
<sequence length="295" mass="32445">MLNEGDFFYCNVSLAMPPMHILTTENANAVENVLISGNWTRALSESRSFLTPCIMQLRQDVNSSSLRMTEEVERVLSVYLQAVFELDLDDEVETATAIVKALSPLPDDFVIKWSSFLVAMNRRMMARQCLENLLISQAVDGATTLNVKHYIKAVEILVLYLLLPDDGLEAAQNFVSGNNILEDGDKMQLLRQIQAAHTATQEAKINSASDQTASDDPAHKLQSSVTKEAKGLQHHNLKQETTLNSYVMIGGAAIALTVAAIGALRYRKKMHQVASNAVSVITKGLADAKYSLFDA</sequence>
<dbReference type="GeneID" id="36395640"/>
<keyword evidence="2" id="KW-0812">Transmembrane</keyword>
<evidence type="ECO:0000313" key="4">
    <source>
        <dbReference type="Proteomes" id="UP000054928"/>
    </source>
</evidence>
<keyword evidence="2" id="KW-1133">Transmembrane helix</keyword>
<name>A0A0P1B8Z3_PLAHL</name>
<proteinExistence type="predicted"/>
<evidence type="ECO:0000256" key="1">
    <source>
        <dbReference type="SAM" id="MobiDB-lite"/>
    </source>
</evidence>
<dbReference type="OrthoDB" id="167537at2759"/>